<dbReference type="GO" id="GO:0005737">
    <property type="term" value="C:cytoplasm"/>
    <property type="evidence" value="ECO:0007669"/>
    <property type="project" value="TreeGrafter"/>
</dbReference>
<dbReference type="SUPFAM" id="SSF81271">
    <property type="entry name" value="TGS-like"/>
    <property type="match status" value="1"/>
</dbReference>
<keyword evidence="1" id="KW-0547">Nucleotide-binding</keyword>
<dbReference type="AlphaFoldDB" id="A0A0F8X8X0"/>
<proteinExistence type="predicted"/>
<dbReference type="PANTHER" id="PTHR23305:SF18">
    <property type="entry name" value="OBG-TYPE G DOMAIN-CONTAINING PROTEIN"/>
    <property type="match status" value="1"/>
</dbReference>
<gene>
    <name evidence="4" type="ORF">LCGC14_3054930</name>
</gene>
<dbReference type="PANTHER" id="PTHR23305">
    <property type="entry name" value="OBG GTPASE FAMILY"/>
    <property type="match status" value="1"/>
</dbReference>
<dbReference type="InterPro" id="IPR013029">
    <property type="entry name" value="YchF_C"/>
</dbReference>
<dbReference type="PROSITE" id="PS51880">
    <property type="entry name" value="TGS"/>
    <property type="match status" value="1"/>
</dbReference>
<dbReference type="GO" id="GO:0005524">
    <property type="term" value="F:ATP binding"/>
    <property type="evidence" value="ECO:0007669"/>
    <property type="project" value="UniProtKB-KW"/>
</dbReference>
<dbReference type="InterPro" id="IPR012675">
    <property type="entry name" value="Beta-grasp_dom_sf"/>
</dbReference>
<evidence type="ECO:0000256" key="1">
    <source>
        <dbReference type="ARBA" id="ARBA00022741"/>
    </source>
</evidence>
<dbReference type="Gene3D" id="3.10.20.30">
    <property type="match status" value="1"/>
</dbReference>
<dbReference type="GO" id="GO:0016887">
    <property type="term" value="F:ATP hydrolysis activity"/>
    <property type="evidence" value="ECO:0007669"/>
    <property type="project" value="TreeGrafter"/>
</dbReference>
<dbReference type="InterPro" id="IPR004095">
    <property type="entry name" value="TGS"/>
</dbReference>
<dbReference type="Pfam" id="PF06071">
    <property type="entry name" value="YchF-GTPase_C"/>
    <property type="match status" value="1"/>
</dbReference>
<dbReference type="EMBL" id="LAZR01064503">
    <property type="protein sequence ID" value="KKK57390.1"/>
    <property type="molecule type" value="Genomic_DNA"/>
</dbReference>
<reference evidence="4" key="1">
    <citation type="journal article" date="2015" name="Nature">
        <title>Complex archaea that bridge the gap between prokaryotes and eukaryotes.</title>
        <authorList>
            <person name="Spang A."/>
            <person name="Saw J.H."/>
            <person name="Jorgensen S.L."/>
            <person name="Zaremba-Niedzwiedzka K."/>
            <person name="Martijn J."/>
            <person name="Lind A.E."/>
            <person name="van Eijk R."/>
            <person name="Schleper C."/>
            <person name="Guy L."/>
            <person name="Ettema T.J."/>
        </authorList>
    </citation>
    <scope>NUCLEOTIDE SEQUENCE</scope>
</reference>
<name>A0A0F8X8X0_9ZZZZ</name>
<protein>
    <recommendedName>
        <fullName evidence="3">TGS domain-containing protein</fullName>
    </recommendedName>
</protein>
<sequence>VYEMLRLISFFTIAETEIRAWSIPRGTHAVEAAGKVHSDMERGFIRAEVINFGEFERLGSMQAARDGGRLRLEGKDYEVRDGDLIKIRFHV</sequence>
<evidence type="ECO:0000313" key="4">
    <source>
        <dbReference type="EMBL" id="KKK57390.1"/>
    </source>
</evidence>
<evidence type="ECO:0000259" key="3">
    <source>
        <dbReference type="PROSITE" id="PS51880"/>
    </source>
</evidence>
<feature type="non-terminal residue" evidence="4">
    <location>
        <position position="1"/>
    </location>
</feature>
<dbReference type="InterPro" id="IPR012676">
    <property type="entry name" value="TGS-like"/>
</dbReference>
<dbReference type="FunFam" id="3.10.20.30:FF:000001">
    <property type="entry name" value="Ribosome-binding ATPase YchF"/>
    <property type="match status" value="1"/>
</dbReference>
<feature type="domain" description="TGS" evidence="3">
    <location>
        <begin position="6"/>
        <end position="89"/>
    </location>
</feature>
<evidence type="ECO:0000256" key="2">
    <source>
        <dbReference type="ARBA" id="ARBA00022840"/>
    </source>
</evidence>
<organism evidence="4">
    <name type="scientific">marine sediment metagenome</name>
    <dbReference type="NCBI Taxonomy" id="412755"/>
    <lineage>
        <taxon>unclassified sequences</taxon>
        <taxon>metagenomes</taxon>
        <taxon>ecological metagenomes</taxon>
    </lineage>
</organism>
<comment type="caution">
    <text evidence="4">The sequence shown here is derived from an EMBL/GenBank/DDBJ whole genome shotgun (WGS) entry which is preliminary data.</text>
</comment>
<accession>A0A0F8X8X0</accession>
<keyword evidence="2" id="KW-0067">ATP-binding</keyword>